<protein>
    <submittedName>
        <fullName evidence="2">Putative polyketide biosynthesis zinc-dependent hydrolase BaeB</fullName>
        <ecNumber evidence="2">3.-.-.-</ecNumber>
    </submittedName>
</protein>
<evidence type="ECO:0000259" key="1">
    <source>
        <dbReference type="SMART" id="SM00849"/>
    </source>
</evidence>
<name>A0A1J5RGK6_9ZZZZ</name>
<dbReference type="GO" id="GO:0006749">
    <property type="term" value="P:glutathione metabolic process"/>
    <property type="evidence" value="ECO:0007669"/>
    <property type="project" value="TreeGrafter"/>
</dbReference>
<dbReference type="GO" id="GO:0016787">
    <property type="term" value="F:hydrolase activity"/>
    <property type="evidence" value="ECO:0007669"/>
    <property type="project" value="UniProtKB-KW"/>
</dbReference>
<accession>A0A1J5RGK6</accession>
<dbReference type="AlphaFoldDB" id="A0A1J5RGK6"/>
<proteinExistence type="predicted"/>
<dbReference type="GO" id="GO:0070813">
    <property type="term" value="P:hydrogen sulfide metabolic process"/>
    <property type="evidence" value="ECO:0007669"/>
    <property type="project" value="TreeGrafter"/>
</dbReference>
<organism evidence="2">
    <name type="scientific">mine drainage metagenome</name>
    <dbReference type="NCBI Taxonomy" id="410659"/>
    <lineage>
        <taxon>unclassified sequences</taxon>
        <taxon>metagenomes</taxon>
        <taxon>ecological metagenomes</taxon>
    </lineage>
</organism>
<feature type="domain" description="Metallo-beta-lactamase" evidence="1">
    <location>
        <begin position="12"/>
        <end position="171"/>
    </location>
</feature>
<sequence length="205" mass="21915">MIFRQIRNAPTGAYSYVLGDSNNRVGIAVDPVEESQDVLLALIGDLGLDLHLILLTGAHPSAGRSAASLRSRTGAAVIAGSDCKRLETDVQVAHGAYLAFGDEVVHVIGTPGNTLCSVCYRWRDRLFTGATLLIGSCTNASMPCEDPGTLFDSVTTKLFTLPPETLIYPGLDANGRTVSTISEEKASNRCFSNRSRDFFVTLMSA</sequence>
<keyword evidence="2" id="KW-0378">Hydrolase</keyword>
<dbReference type="PANTHER" id="PTHR43084:SF1">
    <property type="entry name" value="PERSULFIDE DIOXYGENASE ETHE1, MITOCHONDRIAL"/>
    <property type="match status" value="1"/>
</dbReference>
<dbReference type="SMART" id="SM00849">
    <property type="entry name" value="Lactamase_B"/>
    <property type="match status" value="1"/>
</dbReference>
<dbReference type="SUPFAM" id="SSF56281">
    <property type="entry name" value="Metallo-hydrolase/oxidoreductase"/>
    <property type="match status" value="1"/>
</dbReference>
<dbReference type="InterPro" id="IPR051682">
    <property type="entry name" value="Mito_Persulfide_Diox"/>
</dbReference>
<dbReference type="InterPro" id="IPR001279">
    <property type="entry name" value="Metallo-B-lactamas"/>
</dbReference>
<dbReference type="InterPro" id="IPR036866">
    <property type="entry name" value="RibonucZ/Hydroxyglut_hydro"/>
</dbReference>
<dbReference type="EC" id="3.-.-.-" evidence="2"/>
<comment type="caution">
    <text evidence="2">The sequence shown here is derived from an EMBL/GenBank/DDBJ whole genome shotgun (WGS) entry which is preliminary data.</text>
</comment>
<dbReference type="EMBL" id="MLJW01000171">
    <property type="protein sequence ID" value="OIQ95230.1"/>
    <property type="molecule type" value="Genomic_DNA"/>
</dbReference>
<dbReference type="GO" id="GO:0050313">
    <property type="term" value="F:sulfur dioxygenase activity"/>
    <property type="evidence" value="ECO:0007669"/>
    <property type="project" value="TreeGrafter"/>
</dbReference>
<gene>
    <name evidence="2" type="primary">baeB_2</name>
    <name evidence="2" type="ORF">GALL_228180</name>
</gene>
<dbReference type="Gene3D" id="3.60.15.10">
    <property type="entry name" value="Ribonuclease Z/Hydroxyacylglutathione hydrolase-like"/>
    <property type="match status" value="1"/>
</dbReference>
<dbReference type="PANTHER" id="PTHR43084">
    <property type="entry name" value="PERSULFIDE DIOXYGENASE ETHE1"/>
    <property type="match status" value="1"/>
</dbReference>
<evidence type="ECO:0000313" key="2">
    <source>
        <dbReference type="EMBL" id="OIQ95230.1"/>
    </source>
</evidence>
<reference evidence="2" key="1">
    <citation type="submission" date="2016-10" db="EMBL/GenBank/DDBJ databases">
        <title>Sequence of Gallionella enrichment culture.</title>
        <authorList>
            <person name="Poehlein A."/>
            <person name="Muehling M."/>
            <person name="Daniel R."/>
        </authorList>
    </citation>
    <scope>NUCLEOTIDE SEQUENCE</scope>
</reference>